<dbReference type="Proteomes" id="UP000785200">
    <property type="component" value="Unassembled WGS sequence"/>
</dbReference>
<dbReference type="GO" id="GO:0005975">
    <property type="term" value="P:carbohydrate metabolic process"/>
    <property type="evidence" value="ECO:0007669"/>
    <property type="project" value="InterPro"/>
</dbReference>
<dbReference type="PANTHER" id="PTHR11177:SF378">
    <property type="entry name" value="CHITINASE"/>
    <property type="match status" value="1"/>
</dbReference>
<sequence>MRLFYILPLIMAQLSYATKYVMYLTGQHNVVPSPALVSHITHVELAFMPPSLFNQEDPSEFPLFTDVETVRSQFAPGTKVMVAIGGWGDTEGFSRAAASEGGRDLFARNVGAMVEVTGADGLMVRVGVDIDWEYPGGNGEDYKQISNSEKAWEIEAYPLLLSSIRSALGPSKLMSAAVPGLRRDMLAFTNTTIPLIDSSLDFFNVMTYDLMNRRDNVTKHHTGLTLSSDATDAYLSNGIPAEKANLGFAFYVKWFRTAPNSGCDVHPIGCKTALLEDPLTGGDLGRAGQFAWCDAIPDELQESFGKAMKWGRYDAGGGGTFFWDREEGLFWSWEAEFGIGKKMEEILEQRGLGGVFAWGLGEDGNEWRHLRALNMAYEEYEMRKGTTKDEL</sequence>
<proteinExistence type="predicted"/>
<feature type="signal peptide" evidence="2">
    <location>
        <begin position="1"/>
        <end position="17"/>
    </location>
</feature>
<dbReference type="FunFam" id="3.20.20.80:FF:000159">
    <property type="entry name" value="Class V chitinase, putative"/>
    <property type="match status" value="1"/>
</dbReference>
<dbReference type="SUPFAM" id="SSF51445">
    <property type="entry name" value="(Trans)glycosidases"/>
    <property type="match status" value="1"/>
</dbReference>
<evidence type="ECO:0000256" key="2">
    <source>
        <dbReference type="SAM" id="SignalP"/>
    </source>
</evidence>
<dbReference type="GO" id="GO:0008843">
    <property type="term" value="F:endochitinase activity"/>
    <property type="evidence" value="ECO:0007669"/>
    <property type="project" value="UniProtKB-EC"/>
</dbReference>
<dbReference type="InterPro" id="IPR011583">
    <property type="entry name" value="Chitinase_II/V-like_cat"/>
</dbReference>
<evidence type="ECO:0000256" key="1">
    <source>
        <dbReference type="ARBA" id="ARBA00012729"/>
    </source>
</evidence>
<dbReference type="Pfam" id="PF00704">
    <property type="entry name" value="Glyco_hydro_18"/>
    <property type="match status" value="1"/>
</dbReference>
<organism evidence="4 5">
    <name type="scientific">Hyphodiscus hymeniophilus</name>
    <dbReference type="NCBI Taxonomy" id="353542"/>
    <lineage>
        <taxon>Eukaryota</taxon>
        <taxon>Fungi</taxon>
        <taxon>Dikarya</taxon>
        <taxon>Ascomycota</taxon>
        <taxon>Pezizomycotina</taxon>
        <taxon>Leotiomycetes</taxon>
        <taxon>Helotiales</taxon>
        <taxon>Hyphodiscaceae</taxon>
        <taxon>Hyphodiscus</taxon>
    </lineage>
</organism>
<dbReference type="InterPro" id="IPR017853">
    <property type="entry name" value="GH"/>
</dbReference>
<keyword evidence="2" id="KW-0732">Signal</keyword>
<dbReference type="SMART" id="SM00636">
    <property type="entry name" value="Glyco_18"/>
    <property type="match status" value="1"/>
</dbReference>
<dbReference type="PANTHER" id="PTHR11177">
    <property type="entry name" value="CHITINASE"/>
    <property type="match status" value="1"/>
</dbReference>
<feature type="domain" description="GH18" evidence="3">
    <location>
        <begin position="18"/>
        <end position="380"/>
    </location>
</feature>
<gene>
    <name evidence="4" type="ORF">D0Z07_5408</name>
</gene>
<dbReference type="GO" id="GO:0008061">
    <property type="term" value="F:chitin binding"/>
    <property type="evidence" value="ECO:0007669"/>
    <property type="project" value="InterPro"/>
</dbReference>
<accession>A0A9P6VIF4</accession>
<dbReference type="InterPro" id="IPR001223">
    <property type="entry name" value="Glyco_hydro18_cat"/>
</dbReference>
<dbReference type="AlphaFoldDB" id="A0A9P6VIF4"/>
<comment type="caution">
    <text evidence="4">The sequence shown here is derived from an EMBL/GenBank/DDBJ whole genome shotgun (WGS) entry which is preliminary data.</text>
</comment>
<dbReference type="InterPro" id="IPR050314">
    <property type="entry name" value="Glycosyl_Hydrlase_18"/>
</dbReference>
<reference evidence="4" key="1">
    <citation type="submission" date="2019-07" db="EMBL/GenBank/DDBJ databases">
        <title>Hyphodiscus hymeniophilus genome sequencing and assembly.</title>
        <authorList>
            <person name="Kramer G."/>
            <person name="Nodwell J."/>
        </authorList>
    </citation>
    <scope>NUCLEOTIDE SEQUENCE</scope>
    <source>
        <strain evidence="4">ATCC 34498</strain>
    </source>
</reference>
<protein>
    <recommendedName>
        <fullName evidence="1">chitinase</fullName>
        <ecNumber evidence="1">3.2.1.14</ecNumber>
    </recommendedName>
</protein>
<dbReference type="EC" id="3.2.1.14" evidence="1"/>
<evidence type="ECO:0000313" key="4">
    <source>
        <dbReference type="EMBL" id="KAG0648548.1"/>
    </source>
</evidence>
<name>A0A9P6VIF4_9HELO</name>
<feature type="chain" id="PRO_5040136931" description="chitinase" evidence="2">
    <location>
        <begin position="18"/>
        <end position="391"/>
    </location>
</feature>
<dbReference type="Gene3D" id="3.20.20.80">
    <property type="entry name" value="Glycosidases"/>
    <property type="match status" value="1"/>
</dbReference>
<dbReference type="GO" id="GO:0006032">
    <property type="term" value="P:chitin catabolic process"/>
    <property type="evidence" value="ECO:0007669"/>
    <property type="project" value="TreeGrafter"/>
</dbReference>
<dbReference type="PROSITE" id="PS51910">
    <property type="entry name" value="GH18_2"/>
    <property type="match status" value="1"/>
</dbReference>
<evidence type="ECO:0000313" key="5">
    <source>
        <dbReference type="Proteomes" id="UP000785200"/>
    </source>
</evidence>
<dbReference type="EMBL" id="VNKQ01000010">
    <property type="protein sequence ID" value="KAG0648548.1"/>
    <property type="molecule type" value="Genomic_DNA"/>
</dbReference>
<evidence type="ECO:0000259" key="3">
    <source>
        <dbReference type="PROSITE" id="PS51910"/>
    </source>
</evidence>
<keyword evidence="5" id="KW-1185">Reference proteome</keyword>
<dbReference type="GO" id="GO:0005576">
    <property type="term" value="C:extracellular region"/>
    <property type="evidence" value="ECO:0007669"/>
    <property type="project" value="TreeGrafter"/>
</dbReference>
<dbReference type="OrthoDB" id="73875at2759"/>